<dbReference type="CDD" id="cd06130">
    <property type="entry name" value="DNA_pol_III_epsilon_like"/>
    <property type="match status" value="1"/>
</dbReference>
<dbReference type="Gene3D" id="3.30.420.10">
    <property type="entry name" value="Ribonuclease H-like superfamily/Ribonuclease H"/>
    <property type="match status" value="1"/>
</dbReference>
<gene>
    <name evidence="3" type="ORF">KL86SPO_60094</name>
</gene>
<dbReference type="FunFam" id="3.30.420.10:FF:000045">
    <property type="entry name" value="3'-5' exonuclease DinG"/>
    <property type="match status" value="1"/>
</dbReference>
<dbReference type="InterPro" id="IPR036397">
    <property type="entry name" value="RNaseH_sf"/>
</dbReference>
<dbReference type="PANTHER" id="PTHR30231:SF42">
    <property type="entry name" value="EXONUCLEASE"/>
    <property type="match status" value="1"/>
</dbReference>
<dbReference type="InterPro" id="IPR012337">
    <property type="entry name" value="RNaseH-like_sf"/>
</dbReference>
<proteinExistence type="predicted"/>
<dbReference type="AlphaFoldDB" id="A0A212M042"/>
<evidence type="ECO:0000259" key="2">
    <source>
        <dbReference type="SMART" id="SM00479"/>
    </source>
</evidence>
<name>A0A212M042_9FIRM</name>
<dbReference type="GO" id="GO:0008408">
    <property type="term" value="F:3'-5' exonuclease activity"/>
    <property type="evidence" value="ECO:0007669"/>
    <property type="project" value="TreeGrafter"/>
</dbReference>
<dbReference type="GO" id="GO:0005829">
    <property type="term" value="C:cytosol"/>
    <property type="evidence" value="ECO:0007669"/>
    <property type="project" value="TreeGrafter"/>
</dbReference>
<accession>A0A212M042</accession>
<dbReference type="PANTHER" id="PTHR30231">
    <property type="entry name" value="DNA POLYMERASE III SUBUNIT EPSILON"/>
    <property type="match status" value="1"/>
</dbReference>
<evidence type="ECO:0000313" key="3">
    <source>
        <dbReference type="EMBL" id="SCM83131.1"/>
    </source>
</evidence>
<sequence>MRECFTAFDFETANSQSHSACQLGVAVVENGRLVREKSWLIKPPEKFFTFTYLHGINYAMVKEQPSFGEFWPEIREYFTGQIIAAHNADFDIGVLSATLAHYGLFMPAFYVIDSLAVARRAWPKLTNHKLSTVAAHLQVALTHHDAASDAKACAEIVLRAGQQHVEIKRVVSRLVPESMDLFGGSY</sequence>
<feature type="domain" description="Exonuclease" evidence="2">
    <location>
        <begin position="4"/>
        <end position="166"/>
    </location>
</feature>
<dbReference type="Pfam" id="PF00929">
    <property type="entry name" value="RNase_T"/>
    <property type="match status" value="1"/>
</dbReference>
<keyword evidence="1" id="KW-0269">Exonuclease</keyword>
<dbReference type="InterPro" id="IPR013520">
    <property type="entry name" value="Ribonucl_H"/>
</dbReference>
<dbReference type="GO" id="GO:0003676">
    <property type="term" value="F:nucleic acid binding"/>
    <property type="evidence" value="ECO:0007669"/>
    <property type="project" value="InterPro"/>
</dbReference>
<dbReference type="SMART" id="SM00479">
    <property type="entry name" value="EXOIII"/>
    <property type="match status" value="1"/>
</dbReference>
<dbReference type="EMBL" id="FMJE01000006">
    <property type="protein sequence ID" value="SCM83131.1"/>
    <property type="molecule type" value="Genomic_DNA"/>
</dbReference>
<dbReference type="RefSeq" id="WP_288185639.1">
    <property type="nucleotide sequence ID" value="NZ_LT608335.1"/>
</dbReference>
<keyword evidence="1" id="KW-0378">Hydrolase</keyword>
<evidence type="ECO:0000256" key="1">
    <source>
        <dbReference type="ARBA" id="ARBA00022839"/>
    </source>
</evidence>
<reference evidence="3" key="1">
    <citation type="submission" date="2016-08" db="EMBL/GenBank/DDBJ databases">
        <authorList>
            <person name="Seilhamer J.J."/>
        </authorList>
    </citation>
    <scope>NUCLEOTIDE SEQUENCE</scope>
    <source>
        <strain evidence="3">86</strain>
    </source>
</reference>
<protein>
    <submittedName>
        <fullName evidence="3">DNA polymerase III, epsilon subunit</fullName>
    </submittedName>
</protein>
<keyword evidence="1" id="KW-0540">Nuclease</keyword>
<dbReference type="SUPFAM" id="SSF53098">
    <property type="entry name" value="Ribonuclease H-like"/>
    <property type="match status" value="1"/>
</dbReference>
<organism evidence="3">
    <name type="scientific">uncultured Sporomusa sp</name>
    <dbReference type="NCBI Taxonomy" id="307249"/>
    <lineage>
        <taxon>Bacteria</taxon>
        <taxon>Bacillati</taxon>
        <taxon>Bacillota</taxon>
        <taxon>Negativicutes</taxon>
        <taxon>Selenomonadales</taxon>
        <taxon>Sporomusaceae</taxon>
        <taxon>Sporomusa</taxon>
        <taxon>environmental samples</taxon>
    </lineage>
</organism>